<reference evidence="1 2" key="1">
    <citation type="submission" date="2019-05" db="EMBL/GenBank/DDBJ databases">
        <title>Ruegeria sp. nov., isolated from tidal flat.</title>
        <authorList>
            <person name="Kim W."/>
        </authorList>
    </citation>
    <scope>NUCLEOTIDE SEQUENCE [LARGE SCALE GENOMIC DNA]</scope>
    <source>
        <strain evidence="1 2">CAU 1488</strain>
    </source>
</reference>
<comment type="caution">
    <text evidence="1">The sequence shown here is derived from an EMBL/GenBank/DDBJ whole genome shotgun (WGS) entry which is preliminary data.</text>
</comment>
<keyword evidence="2" id="KW-1185">Reference proteome</keyword>
<accession>A0ABY2X0Z4</accession>
<dbReference type="EMBL" id="VCPD01000002">
    <property type="protein sequence ID" value="TMV08599.1"/>
    <property type="molecule type" value="Genomic_DNA"/>
</dbReference>
<organism evidence="1 2">
    <name type="scientific">Ruegeria sediminis</name>
    <dbReference type="NCBI Taxonomy" id="2583820"/>
    <lineage>
        <taxon>Bacteria</taxon>
        <taxon>Pseudomonadati</taxon>
        <taxon>Pseudomonadota</taxon>
        <taxon>Alphaproteobacteria</taxon>
        <taxon>Rhodobacterales</taxon>
        <taxon>Roseobacteraceae</taxon>
        <taxon>Ruegeria</taxon>
    </lineage>
</organism>
<evidence type="ECO:0000313" key="1">
    <source>
        <dbReference type="EMBL" id="TMV08599.1"/>
    </source>
</evidence>
<dbReference type="RefSeq" id="WP_138840628.1">
    <property type="nucleotide sequence ID" value="NZ_VCPD01000002.1"/>
</dbReference>
<name>A0ABY2X0Z4_9RHOB</name>
<dbReference type="Proteomes" id="UP001193035">
    <property type="component" value="Unassembled WGS sequence"/>
</dbReference>
<protein>
    <submittedName>
        <fullName evidence="1">Uncharacterized protein</fullName>
    </submittedName>
</protein>
<sequence>MAVQKGATREFLLADLVRGHEREQATRSILEVIDRSREDEGPVEDDYQVETGGKLSLKGLRDPRDVFRLVGGAAA</sequence>
<gene>
    <name evidence="1" type="ORF">FGK63_05615</name>
</gene>
<proteinExistence type="predicted"/>
<evidence type="ECO:0000313" key="2">
    <source>
        <dbReference type="Proteomes" id="UP001193035"/>
    </source>
</evidence>